<evidence type="ECO:0000313" key="2">
    <source>
        <dbReference type="EMBL" id="KAF5750720.1"/>
    </source>
</evidence>
<keyword evidence="3" id="KW-1185">Reference proteome</keyword>
<name>A0A7J7DWG5_TRIWF</name>
<feature type="compositionally biased region" description="Acidic residues" evidence="1">
    <location>
        <begin position="80"/>
        <end position="89"/>
    </location>
</feature>
<evidence type="ECO:0000256" key="1">
    <source>
        <dbReference type="SAM" id="MobiDB-lite"/>
    </source>
</evidence>
<feature type="compositionally biased region" description="Acidic residues" evidence="1">
    <location>
        <begin position="52"/>
        <end position="71"/>
    </location>
</feature>
<accession>A0A7J7DWG5</accession>
<dbReference type="InParanoid" id="A0A7J7DWG5"/>
<sequence length="110" mass="12618">MYQENGNGLWIYCTRRRRECSRCKGNEAVKSSRHPQMVKTRACRSKAPSVSQEDDDEVQSESGDESSDSDDSVMNVRFDDSEDDDLDDDMFLRHQGLLRPQTPKSLPTNE</sequence>
<dbReference type="EMBL" id="JAAARO010000003">
    <property type="protein sequence ID" value="KAF5750720.1"/>
    <property type="molecule type" value="Genomic_DNA"/>
</dbReference>
<proteinExistence type="predicted"/>
<gene>
    <name evidence="2" type="ORF">HS088_TW03G01059</name>
</gene>
<feature type="region of interest" description="Disordered" evidence="1">
    <location>
        <begin position="24"/>
        <end position="110"/>
    </location>
</feature>
<evidence type="ECO:0000313" key="3">
    <source>
        <dbReference type="Proteomes" id="UP000593562"/>
    </source>
</evidence>
<comment type="caution">
    <text evidence="2">The sequence shown here is derived from an EMBL/GenBank/DDBJ whole genome shotgun (WGS) entry which is preliminary data.</text>
</comment>
<protein>
    <submittedName>
        <fullName evidence="2">Uncharacterized protein</fullName>
    </submittedName>
</protein>
<dbReference type="Proteomes" id="UP000593562">
    <property type="component" value="Unassembled WGS sequence"/>
</dbReference>
<reference evidence="2 3" key="1">
    <citation type="journal article" date="2020" name="Nat. Commun.">
        <title>Genome of Tripterygium wilfordii and identification of cytochrome P450 involved in triptolide biosynthesis.</title>
        <authorList>
            <person name="Tu L."/>
            <person name="Su P."/>
            <person name="Zhang Z."/>
            <person name="Gao L."/>
            <person name="Wang J."/>
            <person name="Hu T."/>
            <person name="Zhou J."/>
            <person name="Zhang Y."/>
            <person name="Zhao Y."/>
            <person name="Liu Y."/>
            <person name="Song Y."/>
            <person name="Tong Y."/>
            <person name="Lu Y."/>
            <person name="Yang J."/>
            <person name="Xu C."/>
            <person name="Jia M."/>
            <person name="Peters R.J."/>
            <person name="Huang L."/>
            <person name="Gao W."/>
        </authorList>
    </citation>
    <scope>NUCLEOTIDE SEQUENCE [LARGE SCALE GENOMIC DNA]</scope>
    <source>
        <strain evidence="3">cv. XIE 37</strain>
        <tissue evidence="2">Leaf</tissue>
    </source>
</reference>
<dbReference type="AlphaFoldDB" id="A0A7J7DWG5"/>
<organism evidence="2 3">
    <name type="scientific">Tripterygium wilfordii</name>
    <name type="common">Thunder God vine</name>
    <dbReference type="NCBI Taxonomy" id="458696"/>
    <lineage>
        <taxon>Eukaryota</taxon>
        <taxon>Viridiplantae</taxon>
        <taxon>Streptophyta</taxon>
        <taxon>Embryophyta</taxon>
        <taxon>Tracheophyta</taxon>
        <taxon>Spermatophyta</taxon>
        <taxon>Magnoliopsida</taxon>
        <taxon>eudicotyledons</taxon>
        <taxon>Gunneridae</taxon>
        <taxon>Pentapetalae</taxon>
        <taxon>rosids</taxon>
        <taxon>fabids</taxon>
        <taxon>Celastrales</taxon>
        <taxon>Celastraceae</taxon>
        <taxon>Tripterygium</taxon>
    </lineage>
</organism>